<dbReference type="AlphaFoldDB" id="A0AAD7Y9W3"/>
<comment type="caution">
    <text evidence="2">The sequence shown here is derived from an EMBL/GenBank/DDBJ whole genome shotgun (WGS) entry which is preliminary data.</text>
</comment>
<feature type="region of interest" description="Disordered" evidence="1">
    <location>
        <begin position="84"/>
        <end position="106"/>
    </location>
</feature>
<proteinExistence type="predicted"/>
<name>A0AAD7Y9W3_MYTSE</name>
<gene>
    <name evidence="2" type="ORF">PYW07_011456</name>
</gene>
<feature type="compositionally biased region" description="Basic residues" evidence="1">
    <location>
        <begin position="87"/>
        <end position="97"/>
    </location>
</feature>
<dbReference type="Proteomes" id="UP001231518">
    <property type="component" value="Chromosome 28"/>
</dbReference>
<sequence length="106" mass="12433">MYEIYTIQRLQKAIVASTLHIEDFGSYFIGEEMQEAAKKYEYKALRTFNEPKDLAECGIDVDLPENTFPIKIMVVGPERERKGIEKRIKKKKRKSRKSSQPFLFTV</sequence>
<evidence type="ECO:0000313" key="3">
    <source>
        <dbReference type="Proteomes" id="UP001231518"/>
    </source>
</evidence>
<reference evidence="2" key="1">
    <citation type="submission" date="2023-03" db="EMBL/GenBank/DDBJ databases">
        <title>Chromosome-level genomes of two armyworms, Mythimna separata and Mythimna loreyi, provide insights into the biosynthesis and reception of sex pheromones.</title>
        <authorList>
            <person name="Zhao H."/>
        </authorList>
    </citation>
    <scope>NUCLEOTIDE SEQUENCE</scope>
    <source>
        <strain evidence="2">BeijingLab</strain>
        <tissue evidence="2">Pupa</tissue>
    </source>
</reference>
<evidence type="ECO:0000256" key="1">
    <source>
        <dbReference type="SAM" id="MobiDB-lite"/>
    </source>
</evidence>
<organism evidence="2 3">
    <name type="scientific">Mythimna separata</name>
    <name type="common">Oriental armyworm</name>
    <name type="synonym">Pseudaletia separata</name>
    <dbReference type="NCBI Taxonomy" id="271217"/>
    <lineage>
        <taxon>Eukaryota</taxon>
        <taxon>Metazoa</taxon>
        <taxon>Ecdysozoa</taxon>
        <taxon>Arthropoda</taxon>
        <taxon>Hexapoda</taxon>
        <taxon>Insecta</taxon>
        <taxon>Pterygota</taxon>
        <taxon>Neoptera</taxon>
        <taxon>Endopterygota</taxon>
        <taxon>Lepidoptera</taxon>
        <taxon>Glossata</taxon>
        <taxon>Ditrysia</taxon>
        <taxon>Noctuoidea</taxon>
        <taxon>Noctuidae</taxon>
        <taxon>Noctuinae</taxon>
        <taxon>Hadenini</taxon>
        <taxon>Mythimna</taxon>
    </lineage>
</organism>
<accession>A0AAD7Y9W3</accession>
<protein>
    <submittedName>
        <fullName evidence="2">Uncharacterized protein</fullName>
    </submittedName>
</protein>
<keyword evidence="3" id="KW-1185">Reference proteome</keyword>
<dbReference type="EMBL" id="JARGEI010000027">
    <property type="protein sequence ID" value="KAJ8707779.1"/>
    <property type="molecule type" value="Genomic_DNA"/>
</dbReference>
<evidence type="ECO:0000313" key="2">
    <source>
        <dbReference type="EMBL" id="KAJ8707779.1"/>
    </source>
</evidence>